<dbReference type="GO" id="GO:0006571">
    <property type="term" value="P:tyrosine biosynthetic process"/>
    <property type="evidence" value="ECO:0007669"/>
    <property type="project" value="InterPro"/>
</dbReference>
<dbReference type="InterPro" id="IPR050812">
    <property type="entry name" value="Preph/Arog_dehydrog"/>
</dbReference>
<proteinExistence type="predicted"/>
<dbReference type="InterPro" id="IPR036291">
    <property type="entry name" value="NAD(P)-bd_dom_sf"/>
</dbReference>
<protein>
    <submittedName>
        <fullName evidence="4">Prephenate dehydrogenase (NADP )</fullName>
    </submittedName>
</protein>
<dbReference type="InterPro" id="IPR046826">
    <property type="entry name" value="PDH_N"/>
</dbReference>
<evidence type="ECO:0000256" key="1">
    <source>
        <dbReference type="ARBA" id="ARBA00023002"/>
    </source>
</evidence>
<feature type="domain" description="Prephenate/arogenate dehydrogenase" evidence="3">
    <location>
        <begin position="67"/>
        <end position="359"/>
    </location>
</feature>
<evidence type="ECO:0000313" key="5">
    <source>
        <dbReference type="Proteomes" id="UP000054845"/>
    </source>
</evidence>
<dbReference type="GO" id="GO:0008977">
    <property type="term" value="F:prephenate dehydrogenase (NAD+) activity"/>
    <property type="evidence" value="ECO:0007669"/>
    <property type="project" value="InterPro"/>
</dbReference>
<dbReference type="SUPFAM" id="SSF48179">
    <property type="entry name" value="6-phosphogluconate dehydrogenase C-terminal domain-like"/>
    <property type="match status" value="1"/>
</dbReference>
<name>A0A0P1BNU1_9BASI</name>
<dbReference type="SUPFAM" id="SSF51735">
    <property type="entry name" value="NAD(P)-binding Rossmann-fold domains"/>
    <property type="match status" value="1"/>
</dbReference>
<dbReference type="GO" id="GO:0070403">
    <property type="term" value="F:NAD+ binding"/>
    <property type="evidence" value="ECO:0007669"/>
    <property type="project" value="InterPro"/>
</dbReference>
<evidence type="ECO:0000259" key="3">
    <source>
        <dbReference type="PROSITE" id="PS51176"/>
    </source>
</evidence>
<organism evidence="4 5">
    <name type="scientific">Ceraceosorus bombacis</name>
    <dbReference type="NCBI Taxonomy" id="401625"/>
    <lineage>
        <taxon>Eukaryota</taxon>
        <taxon>Fungi</taxon>
        <taxon>Dikarya</taxon>
        <taxon>Basidiomycota</taxon>
        <taxon>Ustilaginomycotina</taxon>
        <taxon>Exobasidiomycetes</taxon>
        <taxon>Ceraceosorales</taxon>
        <taxon>Ceraceosoraceae</taxon>
        <taxon>Ceraceosorus</taxon>
    </lineage>
</organism>
<reference evidence="4 5" key="1">
    <citation type="submission" date="2014-09" db="EMBL/GenBank/DDBJ databases">
        <authorList>
            <person name="Magalhaes I.L.F."/>
            <person name="Oliveira U."/>
            <person name="Santos F.R."/>
            <person name="Vidigal T.H.D.A."/>
            <person name="Brescovit A.D."/>
            <person name="Santos A.J."/>
        </authorList>
    </citation>
    <scope>NUCLEOTIDE SEQUENCE [LARGE SCALE GENOMIC DNA]</scope>
</reference>
<keyword evidence="1" id="KW-0560">Oxidoreductase</keyword>
<evidence type="ECO:0000313" key="4">
    <source>
        <dbReference type="EMBL" id="CEH18108.1"/>
    </source>
</evidence>
<dbReference type="Pfam" id="PF02153">
    <property type="entry name" value="PDH_N"/>
    <property type="match status" value="1"/>
</dbReference>
<sequence length="473" mass="51055">MPSLTLEYQSTLAAAEAGTVSSGHASPASSTSSSSTHSSPRMGALESAAECARRSISYEPIVANVPPIYGLIGLGGMGRMYLTALRSALPFDHPILVCEAPDKYHALVREFAGTSVVPFPQLKDMAPICDFILISVPTHLTSTIVKQVAPHLKHAATICGQTSVKGPEIAAFEQHVHGTANGGAGRTDVGLVSCHSMHGPGLDPRGQSIVLIRHRATDLQFSNLEFIAGALGSRISCMDYTSHDRTVANTQVLTHTILLSMGTAWRRAHVLPWECERYEGGIENAKANLTARILGNDAKLYADLAFGNDQAFALVHEYSVSVDQISQLLRKGQRAELLDRMVAARANLFRSSLSDTLELLFDEDLDAMLQPFCVSRNEKENVAEVARAAMASAAVPDDDGLLGSDAFRDTKNSQLSLLALADVFQYCARFFSSRLDSLRTVGDQMLKRAVPKAVKRPARRWVPSPSLESTLAK</sequence>
<dbReference type="GO" id="GO:0004665">
    <property type="term" value="F:prephenate dehydrogenase (NADP+) activity"/>
    <property type="evidence" value="ECO:0007669"/>
    <property type="project" value="InterPro"/>
</dbReference>
<dbReference type="OrthoDB" id="5399569at2759"/>
<dbReference type="InterPro" id="IPR003099">
    <property type="entry name" value="Prephen_DH"/>
</dbReference>
<evidence type="ECO:0000256" key="2">
    <source>
        <dbReference type="SAM" id="MobiDB-lite"/>
    </source>
</evidence>
<dbReference type="AlphaFoldDB" id="A0A0P1BNU1"/>
<dbReference type="PANTHER" id="PTHR21363">
    <property type="entry name" value="PREPHENATE DEHYDROGENASE"/>
    <property type="match status" value="1"/>
</dbReference>
<dbReference type="Pfam" id="PF20463">
    <property type="entry name" value="PDH_C"/>
    <property type="match status" value="1"/>
</dbReference>
<accession>A0A0P1BNU1</accession>
<dbReference type="STRING" id="401625.A0A0P1BNU1"/>
<feature type="region of interest" description="Disordered" evidence="2">
    <location>
        <begin position="19"/>
        <end position="44"/>
    </location>
</feature>
<dbReference type="PROSITE" id="PS51176">
    <property type="entry name" value="PDH_ADH"/>
    <property type="match status" value="1"/>
</dbReference>
<dbReference type="InterPro" id="IPR046825">
    <property type="entry name" value="PDH_C"/>
</dbReference>
<dbReference type="Gene3D" id="3.40.50.720">
    <property type="entry name" value="NAD(P)-binding Rossmann-like Domain"/>
    <property type="match status" value="1"/>
</dbReference>
<dbReference type="Gene3D" id="1.10.3660.10">
    <property type="entry name" value="6-phosphogluconate dehydrogenase C-terminal like domain"/>
    <property type="match status" value="1"/>
</dbReference>
<dbReference type="PANTHER" id="PTHR21363:SF0">
    <property type="entry name" value="PREPHENATE DEHYDROGENASE [NADP(+)]"/>
    <property type="match status" value="1"/>
</dbReference>
<dbReference type="InterPro" id="IPR008927">
    <property type="entry name" value="6-PGluconate_DH-like_C_sf"/>
</dbReference>
<dbReference type="Proteomes" id="UP000054845">
    <property type="component" value="Unassembled WGS sequence"/>
</dbReference>
<keyword evidence="5" id="KW-1185">Reference proteome</keyword>
<feature type="compositionally biased region" description="Low complexity" evidence="2">
    <location>
        <begin position="21"/>
        <end position="40"/>
    </location>
</feature>
<dbReference type="EMBL" id="CCYA01000269">
    <property type="protein sequence ID" value="CEH18108.1"/>
    <property type="molecule type" value="Genomic_DNA"/>
</dbReference>